<dbReference type="SUPFAM" id="SSF52266">
    <property type="entry name" value="SGNH hydrolase"/>
    <property type="match status" value="1"/>
</dbReference>
<dbReference type="InterPro" id="IPR036514">
    <property type="entry name" value="SGNH_hydro_sf"/>
</dbReference>
<organism evidence="3 4">
    <name type="scientific">Batillaria attramentaria</name>
    <dbReference type="NCBI Taxonomy" id="370345"/>
    <lineage>
        <taxon>Eukaryota</taxon>
        <taxon>Metazoa</taxon>
        <taxon>Spiralia</taxon>
        <taxon>Lophotrochozoa</taxon>
        <taxon>Mollusca</taxon>
        <taxon>Gastropoda</taxon>
        <taxon>Caenogastropoda</taxon>
        <taxon>Sorbeoconcha</taxon>
        <taxon>Cerithioidea</taxon>
        <taxon>Batillariidae</taxon>
        <taxon>Batillaria</taxon>
    </lineage>
</organism>
<protein>
    <recommendedName>
        <fullName evidence="5">SGNH hydrolase-type esterase domain-containing protein</fullName>
    </recommendedName>
</protein>
<feature type="compositionally biased region" description="Polar residues" evidence="2">
    <location>
        <begin position="953"/>
        <end position="969"/>
    </location>
</feature>
<feature type="coiled-coil region" evidence="1">
    <location>
        <begin position="475"/>
        <end position="502"/>
    </location>
</feature>
<dbReference type="Gene3D" id="3.40.50.1110">
    <property type="entry name" value="SGNH hydrolase"/>
    <property type="match status" value="1"/>
</dbReference>
<feature type="compositionally biased region" description="Basic and acidic residues" evidence="2">
    <location>
        <begin position="579"/>
        <end position="589"/>
    </location>
</feature>
<feature type="compositionally biased region" description="Low complexity" evidence="2">
    <location>
        <begin position="538"/>
        <end position="549"/>
    </location>
</feature>
<comment type="caution">
    <text evidence="3">The sequence shown here is derived from an EMBL/GenBank/DDBJ whole genome shotgun (WGS) entry which is preliminary data.</text>
</comment>
<keyword evidence="4" id="KW-1185">Reference proteome</keyword>
<evidence type="ECO:0000313" key="3">
    <source>
        <dbReference type="EMBL" id="KAK7498275.1"/>
    </source>
</evidence>
<name>A0ABD0LFR1_9CAEN</name>
<dbReference type="EMBL" id="JACVVK020000052">
    <property type="protein sequence ID" value="KAK7498275.1"/>
    <property type="molecule type" value="Genomic_DNA"/>
</dbReference>
<feature type="compositionally biased region" description="Polar residues" evidence="2">
    <location>
        <begin position="324"/>
        <end position="376"/>
    </location>
</feature>
<feature type="region of interest" description="Disordered" evidence="2">
    <location>
        <begin position="201"/>
        <end position="286"/>
    </location>
</feature>
<feature type="compositionally biased region" description="Acidic residues" evidence="2">
    <location>
        <begin position="201"/>
        <end position="210"/>
    </location>
</feature>
<keyword evidence="1" id="KW-0175">Coiled coil</keyword>
<evidence type="ECO:0000256" key="1">
    <source>
        <dbReference type="SAM" id="Coils"/>
    </source>
</evidence>
<feature type="region of interest" description="Disordered" evidence="2">
    <location>
        <begin position="932"/>
        <end position="969"/>
    </location>
</feature>
<evidence type="ECO:0000256" key="2">
    <source>
        <dbReference type="SAM" id="MobiDB-lite"/>
    </source>
</evidence>
<dbReference type="Proteomes" id="UP001519460">
    <property type="component" value="Unassembled WGS sequence"/>
</dbReference>
<feature type="compositionally biased region" description="Basic residues" evidence="2">
    <location>
        <begin position="825"/>
        <end position="834"/>
    </location>
</feature>
<feature type="region of interest" description="Disordered" evidence="2">
    <location>
        <begin position="301"/>
        <end position="379"/>
    </location>
</feature>
<accession>A0ABD0LFR1</accession>
<feature type="region of interest" description="Disordered" evidence="2">
    <location>
        <begin position="809"/>
        <end position="871"/>
    </location>
</feature>
<gene>
    <name evidence="3" type="ORF">BaRGS_00010535</name>
</gene>
<feature type="region of interest" description="Disordered" evidence="2">
    <location>
        <begin position="528"/>
        <end position="625"/>
    </location>
</feature>
<feature type="coiled-coil region" evidence="1">
    <location>
        <begin position="411"/>
        <end position="445"/>
    </location>
</feature>
<dbReference type="AlphaFoldDB" id="A0ABD0LFR1"/>
<feature type="compositionally biased region" description="Polar residues" evidence="2">
    <location>
        <begin position="835"/>
        <end position="853"/>
    </location>
</feature>
<reference evidence="3 4" key="1">
    <citation type="journal article" date="2023" name="Sci. Data">
        <title>Genome assembly of the Korean intertidal mud-creeper Batillaria attramentaria.</title>
        <authorList>
            <person name="Patra A.K."/>
            <person name="Ho P.T."/>
            <person name="Jun S."/>
            <person name="Lee S.J."/>
            <person name="Kim Y."/>
            <person name="Won Y.J."/>
        </authorList>
    </citation>
    <scope>NUCLEOTIDE SEQUENCE [LARGE SCALE GENOMIC DNA]</scope>
    <source>
        <strain evidence="3">Wonlab-2016</strain>
    </source>
</reference>
<evidence type="ECO:0000313" key="4">
    <source>
        <dbReference type="Proteomes" id="UP001519460"/>
    </source>
</evidence>
<dbReference type="Gene3D" id="1.10.287.1490">
    <property type="match status" value="1"/>
</dbReference>
<proteinExistence type="predicted"/>
<evidence type="ECO:0008006" key="5">
    <source>
        <dbReference type="Google" id="ProtNLM"/>
    </source>
</evidence>
<sequence length="987" mass="107549">MTTALQHPLHSPTAWVPVLQEKKDFRQATFVVPTFLLPTARKVLAARYRHQLASLPNFLVEWEDWNTNRVKFTIDNEDDNLNNYSPTLPHPDLFQNTCRVWIDGVKVVTLTTYYTTGTILAQGTECIYWRRDECKKLTELMVTIYNYFSGPPRIESNRDFCPDVELLALPDRETDITNKEAITQQVKPLGIESVLDSENEEQMYEGDNTDSESLTPPATQVAPPSPSDLPPGQTATPLSGAPDHTPGNNPILPICPDPEGMSRSGESPDHPSNDGPSDVTGDSVPSLESACLSVSCAGNITRDTRSDESGGDSPAERGAAPSAECSQPSLPESDNDLTVTANSPDQDTETSQATCVAGSSTSLVSNQVTSPDTQATHDAAGDIQQKEQVSADQNVVPVLTDFKVQTVLTDMVAMRQELAAATATISALQSELKSVKTELSAVKQQCATLTKTQTNTDSEIRDSEVRCKNAVRAVNDSLTDAVKQLSKEHSTLSDKQVTLEERITKLTDSKESQGASIRDIKRKLDSLPTALPKSSGQSTNTSPPVTSPTQRPSPVSREADSPPPIIETTGDQSATLEVENPHTPDHGSSDENLSPFATPNPFAALNADTNRAKTPGPQNTPPTTPYDKLYAQDLRADTNTLLLGDSVLRHVDEKKMSVSGAVVQSLWASGLQVSHLEQWLGKRSPVSTVIHVTTHVGINSCRDGPVTEYTWTNLLGLLTKAFPRATLQASSIIPPKGRHHLSKAAYTSNRNLKAACEKQRVIYVDNDPVFLTDNGAPRQSLYHDKLHPSADGARSLALNIRFGGQRRRALRPSLSEVSVSERGQNRRLHPHARHPNNSPPHSDNYRLNPQQQGYHHPSQHQESHPSLQQHRNIATRHASPVPGTNHAMQQPLNRPIDANLATYRDYAQDYGGKQSGAPSGVPDMQSEQHFPSLMSQHPAVSKTVPTPAGILSPASNQPVWGQSVNTSAPQDPRQALCMMAQILKQFL</sequence>